<reference evidence="4" key="1">
    <citation type="journal article" date="2014" name="Science">
        <title>Ancient hybridizations among the ancestral genomes of bread wheat.</title>
        <authorList>
            <consortium name="International Wheat Genome Sequencing Consortium,"/>
            <person name="Marcussen T."/>
            <person name="Sandve S.R."/>
            <person name="Heier L."/>
            <person name="Spannagl M."/>
            <person name="Pfeifer M."/>
            <person name="Jakobsen K.S."/>
            <person name="Wulff B.B."/>
            <person name="Steuernagel B."/>
            <person name="Mayer K.F."/>
            <person name="Olsen O.A."/>
        </authorList>
    </citation>
    <scope>NUCLEOTIDE SEQUENCE [LARGE SCALE GENOMIC DNA]</scope>
    <source>
        <strain evidence="4">cv. AL8/78</strain>
    </source>
</reference>
<protein>
    <submittedName>
        <fullName evidence="3">Uncharacterized protein</fullName>
    </submittedName>
</protein>
<feature type="transmembrane region" description="Helical" evidence="2">
    <location>
        <begin position="6"/>
        <end position="31"/>
    </location>
</feature>
<accession>A0A453QDL6</accession>
<keyword evidence="4" id="KW-1185">Reference proteome</keyword>
<proteinExistence type="predicted"/>
<feature type="region of interest" description="Disordered" evidence="1">
    <location>
        <begin position="38"/>
        <end position="69"/>
    </location>
</feature>
<feature type="compositionally biased region" description="Polar residues" evidence="1">
    <location>
        <begin position="53"/>
        <end position="63"/>
    </location>
</feature>
<reference evidence="4" key="2">
    <citation type="journal article" date="2017" name="Nat. Plants">
        <title>The Aegilops tauschii genome reveals multiple impacts of transposons.</title>
        <authorList>
            <person name="Zhao G."/>
            <person name="Zou C."/>
            <person name="Li K."/>
            <person name="Wang K."/>
            <person name="Li T."/>
            <person name="Gao L."/>
            <person name="Zhang X."/>
            <person name="Wang H."/>
            <person name="Yang Z."/>
            <person name="Liu X."/>
            <person name="Jiang W."/>
            <person name="Mao L."/>
            <person name="Kong X."/>
            <person name="Jiao Y."/>
            <person name="Jia J."/>
        </authorList>
    </citation>
    <scope>NUCLEOTIDE SEQUENCE [LARGE SCALE GENOMIC DNA]</scope>
    <source>
        <strain evidence="4">cv. AL8/78</strain>
    </source>
</reference>
<evidence type="ECO:0000256" key="1">
    <source>
        <dbReference type="SAM" id="MobiDB-lite"/>
    </source>
</evidence>
<feature type="compositionally biased region" description="Basic residues" evidence="1">
    <location>
        <begin position="38"/>
        <end position="52"/>
    </location>
</feature>
<reference evidence="3" key="4">
    <citation type="submission" date="2019-03" db="UniProtKB">
        <authorList>
            <consortium name="EnsemblPlants"/>
        </authorList>
    </citation>
    <scope>IDENTIFICATION</scope>
</reference>
<dbReference type="AlphaFoldDB" id="A0A453QDL6"/>
<organism evidence="3 4">
    <name type="scientific">Aegilops tauschii subsp. strangulata</name>
    <name type="common">Goatgrass</name>
    <dbReference type="NCBI Taxonomy" id="200361"/>
    <lineage>
        <taxon>Eukaryota</taxon>
        <taxon>Viridiplantae</taxon>
        <taxon>Streptophyta</taxon>
        <taxon>Embryophyta</taxon>
        <taxon>Tracheophyta</taxon>
        <taxon>Spermatophyta</taxon>
        <taxon>Magnoliopsida</taxon>
        <taxon>Liliopsida</taxon>
        <taxon>Poales</taxon>
        <taxon>Poaceae</taxon>
        <taxon>BOP clade</taxon>
        <taxon>Pooideae</taxon>
        <taxon>Triticodae</taxon>
        <taxon>Triticeae</taxon>
        <taxon>Triticinae</taxon>
        <taxon>Aegilops</taxon>
    </lineage>
</organism>
<keyword evidence="2" id="KW-1133">Transmembrane helix</keyword>
<evidence type="ECO:0000313" key="4">
    <source>
        <dbReference type="Proteomes" id="UP000015105"/>
    </source>
</evidence>
<evidence type="ECO:0000256" key="2">
    <source>
        <dbReference type="SAM" id="Phobius"/>
    </source>
</evidence>
<dbReference type="Proteomes" id="UP000015105">
    <property type="component" value="Chromosome 7D"/>
</dbReference>
<evidence type="ECO:0000313" key="3">
    <source>
        <dbReference type="EnsemblPlants" id="AET7Gv20055300.3"/>
    </source>
</evidence>
<reference evidence="3" key="5">
    <citation type="journal article" date="2021" name="G3 (Bethesda)">
        <title>Aegilops tauschii genome assembly Aet v5.0 features greater sequence contiguity and improved annotation.</title>
        <authorList>
            <person name="Wang L."/>
            <person name="Zhu T."/>
            <person name="Rodriguez J.C."/>
            <person name="Deal K.R."/>
            <person name="Dubcovsky J."/>
            <person name="McGuire P.E."/>
            <person name="Lux T."/>
            <person name="Spannagl M."/>
            <person name="Mayer K.F.X."/>
            <person name="Baldrich P."/>
            <person name="Meyers B.C."/>
            <person name="Huo N."/>
            <person name="Gu Y.Q."/>
            <person name="Zhou H."/>
            <person name="Devos K.M."/>
            <person name="Bennetzen J.L."/>
            <person name="Unver T."/>
            <person name="Budak H."/>
            <person name="Gulick P.J."/>
            <person name="Galiba G."/>
            <person name="Kalapos B."/>
            <person name="Nelson D.R."/>
            <person name="Li P."/>
            <person name="You F.M."/>
            <person name="Luo M.C."/>
            <person name="Dvorak J."/>
        </authorList>
    </citation>
    <scope>NUCLEOTIDE SEQUENCE [LARGE SCALE GENOMIC DNA]</scope>
    <source>
        <strain evidence="3">cv. AL8/78</strain>
    </source>
</reference>
<name>A0A453QDL6_AEGTS</name>
<sequence length="101" mass="11502">MAITKFRTVVINFSLSGIPAILSLFLCSSLLKQRRRRRRRRLLKNPRLRKRSSCGTRVSSSMQPKDYGSAGTAIGRTAWLVRVGKSYRRSSRLIKTRAFGS</sequence>
<keyword evidence="2" id="KW-0472">Membrane</keyword>
<keyword evidence="2" id="KW-0812">Transmembrane</keyword>
<reference evidence="3" key="3">
    <citation type="journal article" date="2017" name="Nature">
        <title>Genome sequence of the progenitor of the wheat D genome Aegilops tauschii.</title>
        <authorList>
            <person name="Luo M.C."/>
            <person name="Gu Y.Q."/>
            <person name="Puiu D."/>
            <person name="Wang H."/>
            <person name="Twardziok S.O."/>
            <person name="Deal K.R."/>
            <person name="Huo N."/>
            <person name="Zhu T."/>
            <person name="Wang L."/>
            <person name="Wang Y."/>
            <person name="McGuire P.E."/>
            <person name="Liu S."/>
            <person name="Long H."/>
            <person name="Ramasamy R.K."/>
            <person name="Rodriguez J.C."/>
            <person name="Van S.L."/>
            <person name="Yuan L."/>
            <person name="Wang Z."/>
            <person name="Xia Z."/>
            <person name="Xiao L."/>
            <person name="Anderson O.D."/>
            <person name="Ouyang S."/>
            <person name="Liang Y."/>
            <person name="Zimin A.V."/>
            <person name="Pertea G."/>
            <person name="Qi P."/>
            <person name="Bennetzen J.L."/>
            <person name="Dai X."/>
            <person name="Dawson M.W."/>
            <person name="Muller H.G."/>
            <person name="Kugler K."/>
            <person name="Rivarola-Duarte L."/>
            <person name="Spannagl M."/>
            <person name="Mayer K.F.X."/>
            <person name="Lu F.H."/>
            <person name="Bevan M.W."/>
            <person name="Leroy P."/>
            <person name="Li P."/>
            <person name="You F.M."/>
            <person name="Sun Q."/>
            <person name="Liu Z."/>
            <person name="Lyons E."/>
            <person name="Wicker T."/>
            <person name="Salzberg S.L."/>
            <person name="Devos K.M."/>
            <person name="Dvorak J."/>
        </authorList>
    </citation>
    <scope>NUCLEOTIDE SEQUENCE [LARGE SCALE GENOMIC DNA]</scope>
    <source>
        <strain evidence="3">cv. AL8/78</strain>
    </source>
</reference>
<dbReference type="Gramene" id="AET7Gv20055300.3">
    <property type="protein sequence ID" value="AET7Gv20055300.3"/>
    <property type="gene ID" value="AET7Gv20055300"/>
</dbReference>
<dbReference type="EnsemblPlants" id="AET7Gv20055300.3">
    <property type="protein sequence ID" value="AET7Gv20055300.3"/>
    <property type="gene ID" value="AET7Gv20055300"/>
</dbReference>